<keyword evidence="1" id="KW-0547">Nucleotide-binding</keyword>
<evidence type="ECO:0000256" key="3">
    <source>
        <dbReference type="SAM" id="Coils"/>
    </source>
</evidence>
<dbReference type="Gene3D" id="3.30.70.2220">
    <property type="entry name" value="CRISPR-Cas system, Cmr2 subunit, D1 domain, cysteine cluster"/>
    <property type="match status" value="1"/>
</dbReference>
<evidence type="ECO:0000256" key="2">
    <source>
        <dbReference type="ARBA" id="ARBA00023118"/>
    </source>
</evidence>
<organism evidence="5">
    <name type="scientific">Hydrogenobacter sp</name>
    <dbReference type="NCBI Taxonomy" id="2152829"/>
    <lineage>
        <taxon>Bacteria</taxon>
        <taxon>Pseudomonadati</taxon>
        <taxon>Aquificota</taxon>
        <taxon>Aquificia</taxon>
        <taxon>Aquificales</taxon>
        <taxon>Aquificaceae</taxon>
        <taxon>Hydrogenobacter</taxon>
    </lineage>
</organism>
<dbReference type="PROSITE" id="PS50887">
    <property type="entry name" value="GGDEF"/>
    <property type="match status" value="1"/>
</dbReference>
<accession>A0A7C2VA23</accession>
<dbReference type="CDD" id="cd09679">
    <property type="entry name" value="Cas10_III"/>
    <property type="match status" value="1"/>
</dbReference>
<dbReference type="EMBL" id="DSFP01000022">
    <property type="protein sequence ID" value="HEW45377.1"/>
    <property type="molecule type" value="Genomic_DNA"/>
</dbReference>
<dbReference type="AlphaFoldDB" id="A0A7C2VA23"/>
<dbReference type="InterPro" id="IPR013407">
    <property type="entry name" value="CRISPR-assoc_prot_Cmr2"/>
</dbReference>
<dbReference type="GO" id="GO:0000166">
    <property type="term" value="F:nucleotide binding"/>
    <property type="evidence" value="ECO:0007669"/>
    <property type="project" value="UniProtKB-KW"/>
</dbReference>
<dbReference type="InterPro" id="IPR000160">
    <property type="entry name" value="GGDEF_dom"/>
</dbReference>
<evidence type="ECO:0000259" key="4">
    <source>
        <dbReference type="PROSITE" id="PS50887"/>
    </source>
</evidence>
<dbReference type="PANTHER" id="PTHR36528:SF1">
    <property type="entry name" value="CRISPR SYSTEM SINGLE-STRAND-SPECIFIC DEOXYRIBONUCLEASE CAS10_CSM1 (SUBTYPE III-A)"/>
    <property type="match status" value="1"/>
</dbReference>
<sequence length="891" mass="103863">MAQGNYSVDYVLKLKALMHDPIHKIWLFSEENKRKVVLEHGSEISKDLRQFHEKVAEDLFRFLISDSIKDSEGEIAYADHISSALSMIVVKDAPMVNFEESRFIDPFTAESSKTEAPEDHKEVVEVFKNLGKLNFPDQQERAKFFFLFLWRFLPDIFPWIEKHPADSRAPNHSIYDHLVQCSCIATCLDKGDKPAFLLFTISPVQSFIAIARKTSDLWAGSYLISYLIYKAIEVIMDELGPDHIIFPNLRGQPLVDLWLYEKHFKDYENHFKDLNINKIGAFDFEKWKDSLKTDKLLIANFPNRFLAIVPDGRAKDIAKECQEAIGKAIDELLEKVESLNDNKVKEEVKKVKDVIKEHITKYLKIYWVVLPFYEGNDHKDVNSIFEDYKNLVGENDLYNLVKTVVENLPDGYKNVGNAYSLLVDLTERFLASRKAIRDFEVIKIEKEKIERCHLCGEYEVLDIKWENVGRKYVSESERLCGMCFFKRLLPELIGNEFGLELKFPSTSEMATVKYKVKLAEEKLAEDLKNEIKNFLTKNLRELNGHKLIKPTGVPRLELKKNPLYDIDGQWLMESSYRKEYFKKEYGIDIPEEELEEIREYLKKKDIKPPTYYAILSVDGDNMGKWLKGEKLPAVEELLHEKVRDELFKRYETFKAFFKENHPMSPSFHNLFSRRLSEFALEKVRKIVEGRYYGKLIYAGGDDVLAFLPVEDALKCACYLNKAFKSLLGEKASVSAGIVFVHHKYPLSLALKEVRDAQKRAKRDYGRSAVCIKHISGSGQIRTTGFRWEDKNFFDEIVKKYSDEELSSKFAYDLVDVVRMLQGRENKVKDEALSILEREIKRLYRHKIPKDKVDKCFEKRLLDTMKRYKDNILAFADMLIIARFVAKKGAER</sequence>
<dbReference type="InterPro" id="IPR043128">
    <property type="entry name" value="Rev_trsase/Diguanyl_cyclase"/>
</dbReference>
<proteinExistence type="predicted"/>
<dbReference type="Pfam" id="PF12469">
    <property type="entry name" value="Cmr2_N"/>
    <property type="match status" value="1"/>
</dbReference>
<dbReference type="NCBIfam" id="TIGR02577">
    <property type="entry name" value="cas_TM1794_Cmr2"/>
    <property type="match status" value="1"/>
</dbReference>
<dbReference type="InterPro" id="IPR024615">
    <property type="entry name" value="CRISPR-assoc_Cmr2_N"/>
</dbReference>
<dbReference type="InterPro" id="IPR052117">
    <property type="entry name" value="Cas10/Csm1_subtype-III-A"/>
</dbReference>
<dbReference type="Pfam" id="PF22335">
    <property type="entry name" value="Cas10-Cmr2_palm2"/>
    <property type="match status" value="1"/>
</dbReference>
<dbReference type="PANTHER" id="PTHR36528">
    <property type="entry name" value="CRISPR SYSTEM SINGLE-STRAND-SPECIFIC DEOXYRIBONUCLEASE CAS10/CSM1 (SUBTYPE III-A)"/>
    <property type="match status" value="1"/>
</dbReference>
<keyword evidence="3" id="KW-0175">Coiled coil</keyword>
<evidence type="ECO:0000313" key="5">
    <source>
        <dbReference type="EMBL" id="HEW45377.1"/>
    </source>
</evidence>
<comment type="caution">
    <text evidence="5">The sequence shown here is derived from an EMBL/GenBank/DDBJ whole genome shotgun (WGS) entry which is preliminary data.</text>
</comment>
<protein>
    <submittedName>
        <fullName evidence="5">Type III-B CRISPR-associated protein Cas10/Cmr2</fullName>
    </submittedName>
</protein>
<dbReference type="InterPro" id="IPR054767">
    <property type="entry name" value="Cas10-Cmr2_palm2"/>
</dbReference>
<dbReference type="InterPro" id="IPR038242">
    <property type="entry name" value="Cmr2_N"/>
</dbReference>
<dbReference type="Gene3D" id="3.30.70.270">
    <property type="match status" value="1"/>
</dbReference>
<feature type="domain" description="GGDEF" evidence="4">
    <location>
        <begin position="610"/>
        <end position="774"/>
    </location>
</feature>
<evidence type="ECO:0000256" key="1">
    <source>
        <dbReference type="ARBA" id="ARBA00022741"/>
    </source>
</evidence>
<name>A0A7C2VA23_9AQUI</name>
<gene>
    <name evidence="5" type="primary">cas10</name>
    <name evidence="5" type="ORF">ENO47_01710</name>
</gene>
<feature type="coiled-coil region" evidence="3">
    <location>
        <begin position="322"/>
        <end position="349"/>
    </location>
</feature>
<dbReference type="GO" id="GO:0051607">
    <property type="term" value="P:defense response to virus"/>
    <property type="evidence" value="ECO:0007669"/>
    <property type="project" value="UniProtKB-KW"/>
</dbReference>
<keyword evidence="2" id="KW-0051">Antiviral defense</keyword>
<reference evidence="5" key="1">
    <citation type="journal article" date="2020" name="mSystems">
        <title>Genome- and Community-Level Interaction Insights into Carbon Utilization and Element Cycling Functions of Hydrothermarchaeota in Hydrothermal Sediment.</title>
        <authorList>
            <person name="Zhou Z."/>
            <person name="Liu Y."/>
            <person name="Xu W."/>
            <person name="Pan J."/>
            <person name="Luo Z.H."/>
            <person name="Li M."/>
        </authorList>
    </citation>
    <scope>NUCLEOTIDE SEQUENCE [LARGE SCALE GENOMIC DNA]</scope>
    <source>
        <strain evidence="5">SpSt-132</strain>
    </source>
</reference>